<organism evidence="3 4">
    <name type="scientific">Cyprinodon variegatus</name>
    <name type="common">Sheepshead minnow</name>
    <dbReference type="NCBI Taxonomy" id="28743"/>
    <lineage>
        <taxon>Eukaryota</taxon>
        <taxon>Metazoa</taxon>
        <taxon>Chordata</taxon>
        <taxon>Craniata</taxon>
        <taxon>Vertebrata</taxon>
        <taxon>Euteleostomi</taxon>
        <taxon>Actinopterygii</taxon>
        <taxon>Neopterygii</taxon>
        <taxon>Teleostei</taxon>
        <taxon>Neoteleostei</taxon>
        <taxon>Acanthomorphata</taxon>
        <taxon>Ovalentaria</taxon>
        <taxon>Atherinomorphae</taxon>
        <taxon>Cyprinodontiformes</taxon>
        <taxon>Cyprinodontidae</taxon>
        <taxon>Cyprinodon</taxon>
    </lineage>
</organism>
<name>A0A3Q2DJI0_CYPVA</name>
<keyword evidence="1" id="KW-1133">Transmembrane helix</keyword>
<dbReference type="AlphaFoldDB" id="A0A3Q2DJI0"/>
<dbReference type="SMART" id="SM00409">
    <property type="entry name" value="IG"/>
    <property type="match status" value="2"/>
</dbReference>
<dbReference type="Ensembl" id="ENSCVAT00000033138.1">
    <property type="protein sequence ID" value="ENSCVAP00000019438.1"/>
    <property type="gene ID" value="ENSCVAG00000022794.1"/>
</dbReference>
<dbReference type="Proteomes" id="UP000265020">
    <property type="component" value="Unassembled WGS sequence"/>
</dbReference>
<dbReference type="Gene3D" id="2.60.40.10">
    <property type="entry name" value="Immunoglobulins"/>
    <property type="match status" value="4"/>
</dbReference>
<evidence type="ECO:0000313" key="4">
    <source>
        <dbReference type="Proteomes" id="UP000265020"/>
    </source>
</evidence>
<feature type="domain" description="Ig-like" evidence="2">
    <location>
        <begin position="82"/>
        <end position="154"/>
    </location>
</feature>
<dbReference type="PANTHER" id="PTHR11422">
    <property type="entry name" value="T-CELL SURFACE GLYCOPROTEIN CD4"/>
    <property type="match status" value="1"/>
</dbReference>
<dbReference type="SUPFAM" id="SSF48726">
    <property type="entry name" value="Immunoglobulin"/>
    <property type="match status" value="3"/>
</dbReference>
<dbReference type="PANTHER" id="PTHR11422:SF0">
    <property type="entry name" value="T-CELL SURFACE GLYCOPROTEIN CD4"/>
    <property type="match status" value="1"/>
</dbReference>
<evidence type="ECO:0000313" key="3">
    <source>
        <dbReference type="Ensembl" id="ENSCVAP00000019438.1"/>
    </source>
</evidence>
<reference evidence="3" key="1">
    <citation type="submission" date="2025-08" db="UniProtKB">
        <authorList>
            <consortium name="Ensembl"/>
        </authorList>
    </citation>
    <scope>IDENTIFICATION</scope>
</reference>
<dbReference type="InterPro" id="IPR036179">
    <property type="entry name" value="Ig-like_dom_sf"/>
</dbReference>
<feature type="domain" description="Ig-like" evidence="2">
    <location>
        <begin position="1"/>
        <end position="80"/>
    </location>
</feature>
<dbReference type="STRING" id="28743.ENSCVAP00000019438"/>
<reference evidence="3" key="2">
    <citation type="submission" date="2025-09" db="UniProtKB">
        <authorList>
            <consortium name="Ensembl"/>
        </authorList>
    </citation>
    <scope>IDENTIFICATION</scope>
</reference>
<keyword evidence="4" id="KW-1185">Reference proteome</keyword>
<sequence length="420" mass="47187">MPRIPDNYYVQWFFETESEPGIADNNYLGRNSVSNSDIWKGKLSANKGKLTISNIEQENIGTFICKVKNALNYQETRTFKLIKVDVSMKGDSPVTPGDTLSLSCKVEGQTQTQTYWIKPSGIETKTGEFNEKAESQHNGEWTCVVKEVRSFKFSVSVVDFSFESKHLYTSTNLPLTVSILITPNKFLKQILSKIKEIQWVFIPKKDGNKTVLLTLKNGPWAQKGPQKGLIFKNFTKEGNVSLYRNPAKEEDRGSYNCSITFTNGIVLTRTVFVEVLKIIPSPGKKLISGNHLNLSCSTGGTLDADIKVQWFPPKTSSQGKAKLSSDPLYTIPRVGTTDSGEWRCELQKNATTLTSAVIILEIDPILTAWMVVTICGAAVILILLLIVSVTLFRRRQRKIRNFRHRLCKCENPKPKGFFKA</sequence>
<protein>
    <submittedName>
        <fullName evidence="3">Carcinoembryonic antigen-related cell adhesion molecule 2-like</fullName>
    </submittedName>
</protein>
<dbReference type="GeneTree" id="ENSGT00390000001745"/>
<keyword evidence="1" id="KW-0812">Transmembrane</keyword>
<dbReference type="InterPro" id="IPR003599">
    <property type="entry name" value="Ig_sub"/>
</dbReference>
<evidence type="ECO:0000259" key="2">
    <source>
        <dbReference type="PROSITE" id="PS50835"/>
    </source>
</evidence>
<dbReference type="CDD" id="cd00096">
    <property type="entry name" value="Ig"/>
    <property type="match status" value="1"/>
</dbReference>
<feature type="transmembrane region" description="Helical" evidence="1">
    <location>
        <begin position="368"/>
        <end position="392"/>
    </location>
</feature>
<evidence type="ECO:0000256" key="1">
    <source>
        <dbReference type="SAM" id="Phobius"/>
    </source>
</evidence>
<dbReference type="PROSITE" id="PS50835">
    <property type="entry name" value="IG_LIKE"/>
    <property type="match status" value="3"/>
</dbReference>
<feature type="domain" description="Ig-like" evidence="2">
    <location>
        <begin position="274"/>
        <end position="354"/>
    </location>
</feature>
<dbReference type="InterPro" id="IPR013783">
    <property type="entry name" value="Ig-like_fold"/>
</dbReference>
<proteinExistence type="predicted"/>
<dbReference type="InterPro" id="IPR007110">
    <property type="entry name" value="Ig-like_dom"/>
</dbReference>
<accession>A0A3Q2DJI0</accession>
<keyword evidence="1" id="KW-0472">Membrane</keyword>
<dbReference type="OMA" id="KTCQCSH"/>